<evidence type="ECO:0000259" key="3">
    <source>
        <dbReference type="Pfam" id="PF03959"/>
    </source>
</evidence>
<dbReference type="GO" id="GO:0005634">
    <property type="term" value="C:nucleus"/>
    <property type="evidence" value="ECO:0007669"/>
    <property type="project" value="TreeGrafter"/>
</dbReference>
<organism evidence="4 5">
    <name type="scientific">Dictyocaulus viviparus</name>
    <name type="common">Bovine lungworm</name>
    <dbReference type="NCBI Taxonomy" id="29172"/>
    <lineage>
        <taxon>Eukaryota</taxon>
        <taxon>Metazoa</taxon>
        <taxon>Ecdysozoa</taxon>
        <taxon>Nematoda</taxon>
        <taxon>Chromadorea</taxon>
        <taxon>Rhabditida</taxon>
        <taxon>Rhabditina</taxon>
        <taxon>Rhabditomorpha</taxon>
        <taxon>Strongyloidea</taxon>
        <taxon>Metastrongylidae</taxon>
        <taxon>Dictyocaulus</taxon>
    </lineage>
</organism>
<dbReference type="STRING" id="29172.A0A0D8XS11"/>
<dbReference type="InterPro" id="IPR005645">
    <property type="entry name" value="FSH-like_dom"/>
</dbReference>
<name>A0A0D8XS11_DICVI</name>
<dbReference type="PANTHER" id="PTHR48070:SF6">
    <property type="entry name" value="ESTERASE OVCA2"/>
    <property type="match status" value="1"/>
</dbReference>
<comment type="similarity">
    <text evidence="1">Belongs to the LovG family.</text>
</comment>
<reference evidence="5" key="2">
    <citation type="journal article" date="2016" name="Sci. Rep.">
        <title>Dictyocaulus viviparus genome, variome and transcriptome elucidate lungworm biology and support future intervention.</title>
        <authorList>
            <person name="McNulty S.N."/>
            <person name="Strube C."/>
            <person name="Rosa B.A."/>
            <person name="Martin J.C."/>
            <person name="Tyagi R."/>
            <person name="Choi Y.J."/>
            <person name="Wang Q."/>
            <person name="Hallsworth Pepin K."/>
            <person name="Zhang X."/>
            <person name="Ozersky P."/>
            <person name="Wilson R.K."/>
            <person name="Sternberg P.W."/>
            <person name="Gasser R.B."/>
            <person name="Mitreva M."/>
        </authorList>
    </citation>
    <scope>NUCLEOTIDE SEQUENCE [LARGE SCALE GENOMIC DNA]</scope>
    <source>
        <strain evidence="5">HannoverDv2000</strain>
    </source>
</reference>
<feature type="domain" description="Serine hydrolase" evidence="3">
    <location>
        <begin position="6"/>
        <end position="202"/>
    </location>
</feature>
<dbReference type="InterPro" id="IPR029058">
    <property type="entry name" value="AB_hydrolase_fold"/>
</dbReference>
<gene>
    <name evidence="4" type="ORF">DICVIV_06601</name>
</gene>
<dbReference type="SUPFAM" id="SSF53474">
    <property type="entry name" value="alpha/beta-Hydrolases"/>
    <property type="match status" value="1"/>
</dbReference>
<dbReference type="InterPro" id="IPR050593">
    <property type="entry name" value="LovG"/>
</dbReference>
<dbReference type="FunFam" id="3.40.50.1820:FF:000073">
    <property type="entry name" value="esterase OVCA2 isoform X6"/>
    <property type="match status" value="1"/>
</dbReference>
<dbReference type="Proteomes" id="UP000053766">
    <property type="component" value="Unassembled WGS sequence"/>
</dbReference>
<dbReference type="GO" id="GO:0005737">
    <property type="term" value="C:cytoplasm"/>
    <property type="evidence" value="ECO:0007669"/>
    <property type="project" value="TreeGrafter"/>
</dbReference>
<dbReference type="Gene3D" id="3.40.50.1820">
    <property type="entry name" value="alpha/beta hydrolase"/>
    <property type="match status" value="1"/>
</dbReference>
<protein>
    <submittedName>
        <fullName evidence="4">Serine hydrolase</fullName>
    </submittedName>
</protein>
<dbReference type="PANTHER" id="PTHR48070">
    <property type="entry name" value="ESTERASE OVCA2"/>
    <property type="match status" value="1"/>
</dbReference>
<dbReference type="GO" id="GO:0032526">
    <property type="term" value="P:response to retinoic acid"/>
    <property type="evidence" value="ECO:0007669"/>
    <property type="project" value="TreeGrafter"/>
</dbReference>
<accession>A0A0D8XS11</accession>
<keyword evidence="5" id="KW-1185">Reference proteome</keyword>
<reference evidence="4 5" key="1">
    <citation type="submission" date="2013-11" db="EMBL/GenBank/DDBJ databases">
        <title>Draft genome of the bovine lungworm Dictyocaulus viviparus.</title>
        <authorList>
            <person name="Mitreva M."/>
        </authorList>
    </citation>
    <scope>NUCLEOTIDE SEQUENCE [LARGE SCALE GENOMIC DNA]</scope>
    <source>
        <strain evidence="4 5">HannoverDv2000</strain>
    </source>
</reference>
<dbReference type="OrthoDB" id="414698at2759"/>
<dbReference type="GO" id="GO:0016787">
    <property type="term" value="F:hydrolase activity"/>
    <property type="evidence" value="ECO:0007669"/>
    <property type="project" value="UniProtKB-KW"/>
</dbReference>
<evidence type="ECO:0000313" key="4">
    <source>
        <dbReference type="EMBL" id="KJH47300.1"/>
    </source>
</evidence>
<dbReference type="AlphaFoldDB" id="A0A0D8XS11"/>
<evidence type="ECO:0000256" key="1">
    <source>
        <dbReference type="ARBA" id="ARBA00005863"/>
    </source>
</evidence>
<sequence>MTSVKPRLRILCLHGYRQNSVLFREKTGSLRKQLRKYAEFEFISAPLVTNSTSEVREDARGWWFSREDNDFSSKDVCCIATGFEKSVSFICKYVCDYGPFDGILGFSQGASMAHLLLVMEKRGEIHLGIRFAILFSGFLSLSSVHSRYTSITCDIPTLHIYGTGDQIVLSTVSEKLMTMFSDNTVIVHKGGHYIPSLTEYKNVFITFLNRFLDFT</sequence>
<keyword evidence="2 4" id="KW-0378">Hydrolase</keyword>
<dbReference type="EMBL" id="KN716313">
    <property type="protein sequence ID" value="KJH47300.1"/>
    <property type="molecule type" value="Genomic_DNA"/>
</dbReference>
<evidence type="ECO:0000313" key="5">
    <source>
        <dbReference type="Proteomes" id="UP000053766"/>
    </source>
</evidence>
<evidence type="ECO:0000256" key="2">
    <source>
        <dbReference type="ARBA" id="ARBA00022801"/>
    </source>
</evidence>
<dbReference type="Pfam" id="PF03959">
    <property type="entry name" value="FSH1"/>
    <property type="match status" value="1"/>
</dbReference>
<proteinExistence type="inferred from homology"/>